<comment type="caution">
    <text evidence="1">The sequence shown here is derived from an EMBL/GenBank/DDBJ whole genome shotgun (WGS) entry which is preliminary data.</text>
</comment>
<dbReference type="EMBL" id="WOCE01000008">
    <property type="protein sequence ID" value="KAE9608504.1"/>
    <property type="molecule type" value="Genomic_DNA"/>
</dbReference>
<keyword evidence="2" id="KW-1185">Reference proteome</keyword>
<proteinExistence type="predicted"/>
<dbReference type="Proteomes" id="UP000447434">
    <property type="component" value="Chromosome 8"/>
</dbReference>
<accession>A0A6A4Q4Y4</accession>
<name>A0A6A4Q4Y4_LUPAL</name>
<reference evidence="2" key="1">
    <citation type="journal article" date="2020" name="Nat. Commun.">
        <title>Genome sequence of the cluster root forming white lupin.</title>
        <authorList>
            <person name="Hufnagel B."/>
            <person name="Marques A."/>
            <person name="Soriano A."/>
            <person name="Marques L."/>
            <person name="Divol F."/>
            <person name="Doumas P."/>
            <person name="Sallet E."/>
            <person name="Mancinotti D."/>
            <person name="Carrere S."/>
            <person name="Marande W."/>
            <person name="Arribat S."/>
            <person name="Keller J."/>
            <person name="Huneau C."/>
            <person name="Blein T."/>
            <person name="Aime D."/>
            <person name="Laguerre M."/>
            <person name="Taylor J."/>
            <person name="Schubert V."/>
            <person name="Nelson M."/>
            <person name="Geu-Flores F."/>
            <person name="Crespi M."/>
            <person name="Gallardo-Guerrero K."/>
            <person name="Delaux P.-M."/>
            <person name="Salse J."/>
            <person name="Berges H."/>
            <person name="Guyot R."/>
            <person name="Gouzy J."/>
            <person name="Peret B."/>
        </authorList>
    </citation>
    <scope>NUCLEOTIDE SEQUENCE [LARGE SCALE GENOMIC DNA]</scope>
    <source>
        <strain evidence="2">cv. Amiga</strain>
    </source>
</reference>
<dbReference type="AlphaFoldDB" id="A0A6A4Q4Y4"/>
<evidence type="ECO:0000313" key="1">
    <source>
        <dbReference type="EMBL" id="KAE9608504.1"/>
    </source>
</evidence>
<gene>
    <name evidence="1" type="ORF">Lalb_Chr08g0236441</name>
</gene>
<sequence length="49" mass="5545">MSSLKGMGGEMVGREERMLVVVVAPYEMVVGELKNEVDEEEGLWRFKEA</sequence>
<protein>
    <submittedName>
        <fullName evidence="1">Uncharacterized protein</fullName>
    </submittedName>
</protein>
<evidence type="ECO:0000313" key="2">
    <source>
        <dbReference type="Proteomes" id="UP000447434"/>
    </source>
</evidence>
<organism evidence="1 2">
    <name type="scientific">Lupinus albus</name>
    <name type="common">White lupine</name>
    <name type="synonym">Lupinus termis</name>
    <dbReference type="NCBI Taxonomy" id="3870"/>
    <lineage>
        <taxon>Eukaryota</taxon>
        <taxon>Viridiplantae</taxon>
        <taxon>Streptophyta</taxon>
        <taxon>Embryophyta</taxon>
        <taxon>Tracheophyta</taxon>
        <taxon>Spermatophyta</taxon>
        <taxon>Magnoliopsida</taxon>
        <taxon>eudicotyledons</taxon>
        <taxon>Gunneridae</taxon>
        <taxon>Pentapetalae</taxon>
        <taxon>rosids</taxon>
        <taxon>fabids</taxon>
        <taxon>Fabales</taxon>
        <taxon>Fabaceae</taxon>
        <taxon>Papilionoideae</taxon>
        <taxon>50 kb inversion clade</taxon>
        <taxon>genistoids sensu lato</taxon>
        <taxon>core genistoids</taxon>
        <taxon>Genisteae</taxon>
        <taxon>Lupinus</taxon>
    </lineage>
</organism>